<sequence length="81" mass="8543">MSPKPTNYPASSSGVSSSLHPGKDNSHSHGDNNQNSSSIASLEDLVSTTSSSAAGLPPRNPVARYSSHATRTQSKHRIDRK</sequence>
<dbReference type="Proteomes" id="UP001626550">
    <property type="component" value="Unassembled WGS sequence"/>
</dbReference>
<accession>A0ABD2QKH4</accession>
<organism evidence="2 3">
    <name type="scientific">Cichlidogyrus casuarinus</name>
    <dbReference type="NCBI Taxonomy" id="1844966"/>
    <lineage>
        <taxon>Eukaryota</taxon>
        <taxon>Metazoa</taxon>
        <taxon>Spiralia</taxon>
        <taxon>Lophotrochozoa</taxon>
        <taxon>Platyhelminthes</taxon>
        <taxon>Monogenea</taxon>
        <taxon>Monopisthocotylea</taxon>
        <taxon>Dactylogyridea</taxon>
        <taxon>Ancyrocephalidae</taxon>
        <taxon>Cichlidogyrus</taxon>
    </lineage>
</organism>
<feature type="region of interest" description="Disordered" evidence="1">
    <location>
        <begin position="1"/>
        <end position="81"/>
    </location>
</feature>
<dbReference type="EMBL" id="JBJKFK010000190">
    <property type="protein sequence ID" value="KAL3318921.1"/>
    <property type="molecule type" value="Genomic_DNA"/>
</dbReference>
<name>A0ABD2QKH4_9PLAT</name>
<protein>
    <submittedName>
        <fullName evidence="2">Uncharacterized protein</fullName>
    </submittedName>
</protein>
<evidence type="ECO:0000256" key="1">
    <source>
        <dbReference type="SAM" id="MobiDB-lite"/>
    </source>
</evidence>
<proteinExistence type="predicted"/>
<evidence type="ECO:0000313" key="3">
    <source>
        <dbReference type="Proteomes" id="UP001626550"/>
    </source>
</evidence>
<dbReference type="AlphaFoldDB" id="A0ABD2QKH4"/>
<evidence type="ECO:0000313" key="2">
    <source>
        <dbReference type="EMBL" id="KAL3318921.1"/>
    </source>
</evidence>
<feature type="compositionally biased region" description="Polar residues" evidence="1">
    <location>
        <begin position="1"/>
        <end position="10"/>
    </location>
</feature>
<gene>
    <name evidence="2" type="ORF">Ciccas_002413</name>
</gene>
<feature type="compositionally biased region" description="Basic and acidic residues" evidence="1">
    <location>
        <begin position="21"/>
        <end position="30"/>
    </location>
</feature>
<feature type="compositionally biased region" description="Polar residues" evidence="1">
    <location>
        <begin position="31"/>
        <end position="53"/>
    </location>
</feature>
<reference evidence="2 3" key="1">
    <citation type="submission" date="2024-11" db="EMBL/GenBank/DDBJ databases">
        <title>Adaptive evolution of stress response genes in parasites aligns with host niche diversity.</title>
        <authorList>
            <person name="Hahn C."/>
            <person name="Resl P."/>
        </authorList>
    </citation>
    <scope>NUCLEOTIDE SEQUENCE [LARGE SCALE GENOMIC DNA]</scope>
    <source>
        <strain evidence="2">EGGRZ-B1_66</strain>
        <tissue evidence="2">Body</tissue>
    </source>
</reference>
<keyword evidence="3" id="KW-1185">Reference proteome</keyword>
<comment type="caution">
    <text evidence="2">The sequence shown here is derived from an EMBL/GenBank/DDBJ whole genome shotgun (WGS) entry which is preliminary data.</text>
</comment>